<gene>
    <name evidence="1" type="ORF">SPIRO4BDMA_50489</name>
</gene>
<dbReference type="PANTHER" id="PTHR34352:SF1">
    <property type="entry name" value="PROTEIN YHFA"/>
    <property type="match status" value="1"/>
</dbReference>
<dbReference type="InterPro" id="IPR015946">
    <property type="entry name" value="KH_dom-like_a/b"/>
</dbReference>
<evidence type="ECO:0000313" key="1">
    <source>
        <dbReference type="EMBL" id="SLM18974.1"/>
    </source>
</evidence>
<name>A0A3P3XS36_9SPIR</name>
<dbReference type="Pfam" id="PF02566">
    <property type="entry name" value="OsmC"/>
    <property type="match status" value="1"/>
</dbReference>
<organism evidence="1">
    <name type="scientific">uncultured spirochete</name>
    <dbReference type="NCBI Taxonomy" id="156406"/>
    <lineage>
        <taxon>Bacteria</taxon>
        <taxon>Pseudomonadati</taxon>
        <taxon>Spirochaetota</taxon>
        <taxon>Spirochaetia</taxon>
        <taxon>Spirochaetales</taxon>
        <taxon>environmental samples</taxon>
    </lineage>
</organism>
<sequence>MTKEIQMNWLEDMAFQTDLDGHRLVVDADDSVGGKNRGPRPKGLLLVSLAGCTAMDVISILKKMREPVGWFNLKVSGNLTEEHPKKFTDFKVIYQFKKSDGLNPQNVQKAVELSQNKYCGVSATLRDAHDVAWEIEYI</sequence>
<reference evidence="1" key="1">
    <citation type="submission" date="2017-02" db="EMBL/GenBank/DDBJ databases">
        <authorList>
            <person name="Regsiter A."/>
            <person name="William W."/>
        </authorList>
    </citation>
    <scope>NUCLEOTIDE SEQUENCE</scope>
    <source>
        <strain evidence="1">BdmA 4</strain>
    </source>
</reference>
<accession>A0A3P3XS36</accession>
<dbReference type="PANTHER" id="PTHR34352">
    <property type="entry name" value="PROTEIN YHFA"/>
    <property type="match status" value="1"/>
</dbReference>
<dbReference type="InterPro" id="IPR036102">
    <property type="entry name" value="OsmC/Ohrsf"/>
</dbReference>
<proteinExistence type="predicted"/>
<dbReference type="SUPFAM" id="SSF82784">
    <property type="entry name" value="OsmC-like"/>
    <property type="match status" value="1"/>
</dbReference>
<dbReference type="Gene3D" id="3.30.300.20">
    <property type="match status" value="1"/>
</dbReference>
<dbReference type="AlphaFoldDB" id="A0A3P3XS36"/>
<dbReference type="EMBL" id="FWDO01000005">
    <property type="protein sequence ID" value="SLM18974.1"/>
    <property type="molecule type" value="Genomic_DNA"/>
</dbReference>
<protein>
    <submittedName>
        <fullName evidence="1">OsmC family protein</fullName>
    </submittedName>
</protein>
<dbReference type="InterPro" id="IPR003718">
    <property type="entry name" value="OsmC/Ohr_fam"/>
</dbReference>